<accession>A0A0W8F1M8</accession>
<evidence type="ECO:0000256" key="1">
    <source>
        <dbReference type="SAM" id="MobiDB-lite"/>
    </source>
</evidence>
<feature type="compositionally biased region" description="Acidic residues" evidence="1">
    <location>
        <begin position="42"/>
        <end position="51"/>
    </location>
</feature>
<dbReference type="EMBL" id="LNQE01001619">
    <property type="protein sequence ID" value="KUG14804.1"/>
    <property type="molecule type" value="Genomic_DNA"/>
</dbReference>
<sequence length="62" mass="6963">MQGVFIIREDIPYYGAEDAMSHRTGSTKRTVPDTEKGQGEGQQDEDDEEVQTGDHGESHLKR</sequence>
<feature type="compositionally biased region" description="Basic and acidic residues" evidence="1">
    <location>
        <begin position="52"/>
        <end position="62"/>
    </location>
</feature>
<name>A0A0W8F1M8_9ZZZZ</name>
<evidence type="ECO:0000313" key="2">
    <source>
        <dbReference type="EMBL" id="KUG14804.1"/>
    </source>
</evidence>
<protein>
    <submittedName>
        <fullName evidence="2">Uncharacterized protein</fullName>
    </submittedName>
</protein>
<proteinExistence type="predicted"/>
<gene>
    <name evidence="2" type="ORF">ASZ90_015567</name>
</gene>
<organism evidence="2">
    <name type="scientific">hydrocarbon metagenome</name>
    <dbReference type="NCBI Taxonomy" id="938273"/>
    <lineage>
        <taxon>unclassified sequences</taxon>
        <taxon>metagenomes</taxon>
        <taxon>ecological metagenomes</taxon>
    </lineage>
</organism>
<reference evidence="2" key="1">
    <citation type="journal article" date="2015" name="Proc. Natl. Acad. Sci. U.S.A.">
        <title>Networks of energetic and metabolic interactions define dynamics in microbial communities.</title>
        <authorList>
            <person name="Embree M."/>
            <person name="Liu J.K."/>
            <person name="Al-Bassam M.M."/>
            <person name="Zengler K."/>
        </authorList>
    </citation>
    <scope>NUCLEOTIDE SEQUENCE</scope>
</reference>
<comment type="caution">
    <text evidence="2">The sequence shown here is derived from an EMBL/GenBank/DDBJ whole genome shotgun (WGS) entry which is preliminary data.</text>
</comment>
<dbReference type="AlphaFoldDB" id="A0A0W8F1M8"/>
<feature type="region of interest" description="Disordered" evidence="1">
    <location>
        <begin position="1"/>
        <end position="62"/>
    </location>
</feature>